<name>A0A834SDB0_9FABA</name>
<keyword evidence="3" id="KW-1185">Reference proteome</keyword>
<evidence type="ECO:0000313" key="3">
    <source>
        <dbReference type="Proteomes" id="UP000634136"/>
    </source>
</evidence>
<reference evidence="2" key="1">
    <citation type="submission" date="2020-09" db="EMBL/GenBank/DDBJ databases">
        <title>Genome-Enabled Discovery of Anthraquinone Biosynthesis in Senna tora.</title>
        <authorList>
            <person name="Kang S.-H."/>
            <person name="Pandey R.P."/>
            <person name="Lee C.-M."/>
            <person name="Sim J.-S."/>
            <person name="Jeong J.-T."/>
            <person name="Choi B.-S."/>
            <person name="Jung M."/>
            <person name="Ginzburg D."/>
            <person name="Zhao K."/>
            <person name="Won S.Y."/>
            <person name="Oh T.-J."/>
            <person name="Yu Y."/>
            <person name="Kim N.-H."/>
            <person name="Lee O.R."/>
            <person name="Lee T.-H."/>
            <person name="Bashyal P."/>
            <person name="Kim T.-S."/>
            <person name="Lee W.-H."/>
            <person name="Kawkins C."/>
            <person name="Kim C.-K."/>
            <person name="Kim J.S."/>
            <person name="Ahn B.O."/>
            <person name="Rhee S.Y."/>
            <person name="Sohng J.K."/>
        </authorList>
    </citation>
    <scope>NUCLEOTIDE SEQUENCE</scope>
    <source>
        <tissue evidence="2">Leaf</tissue>
    </source>
</reference>
<evidence type="ECO:0000313" key="2">
    <source>
        <dbReference type="EMBL" id="KAF7802045.1"/>
    </source>
</evidence>
<dbReference type="EMBL" id="JAAIUW010000013">
    <property type="protein sequence ID" value="KAF7802045.1"/>
    <property type="molecule type" value="Genomic_DNA"/>
</dbReference>
<comment type="caution">
    <text evidence="2">The sequence shown here is derived from an EMBL/GenBank/DDBJ whole genome shotgun (WGS) entry which is preliminary data.</text>
</comment>
<protein>
    <submittedName>
        <fullName evidence="2">Putative folate-biopterin transporter 2</fullName>
    </submittedName>
</protein>
<feature type="region of interest" description="Disordered" evidence="1">
    <location>
        <begin position="1"/>
        <end position="23"/>
    </location>
</feature>
<proteinExistence type="predicted"/>
<organism evidence="2 3">
    <name type="scientific">Senna tora</name>
    <dbReference type="NCBI Taxonomy" id="362788"/>
    <lineage>
        <taxon>Eukaryota</taxon>
        <taxon>Viridiplantae</taxon>
        <taxon>Streptophyta</taxon>
        <taxon>Embryophyta</taxon>
        <taxon>Tracheophyta</taxon>
        <taxon>Spermatophyta</taxon>
        <taxon>Magnoliopsida</taxon>
        <taxon>eudicotyledons</taxon>
        <taxon>Gunneridae</taxon>
        <taxon>Pentapetalae</taxon>
        <taxon>rosids</taxon>
        <taxon>fabids</taxon>
        <taxon>Fabales</taxon>
        <taxon>Fabaceae</taxon>
        <taxon>Caesalpinioideae</taxon>
        <taxon>Cassia clade</taxon>
        <taxon>Senna</taxon>
    </lineage>
</organism>
<dbReference type="Proteomes" id="UP000634136">
    <property type="component" value="Unassembled WGS sequence"/>
</dbReference>
<gene>
    <name evidence="2" type="ORF">G2W53_041156</name>
</gene>
<sequence length="103" mass="11415">MGGVTMQEDENLEDPSGKEAMEENQHNNGVCGCFCIPVHWFKMLSRPSEAQYLVTPRVTLDLVIPCETNSSLHVNLVTPYAKCYAARSSSCLPHRAPCDIFLA</sequence>
<accession>A0A834SDB0</accession>
<dbReference type="AlphaFoldDB" id="A0A834SDB0"/>
<evidence type="ECO:0000256" key="1">
    <source>
        <dbReference type="SAM" id="MobiDB-lite"/>
    </source>
</evidence>